<accession>A0ABU1MNJ6</accession>
<dbReference type="RefSeq" id="WP_022677326.1">
    <property type="nucleotide sequence ID" value="NZ_CP140000.1"/>
</dbReference>
<organism evidence="2 3">
    <name type="scientific">Novosphingobium capsulatum</name>
    <dbReference type="NCBI Taxonomy" id="13688"/>
    <lineage>
        <taxon>Bacteria</taxon>
        <taxon>Pseudomonadati</taxon>
        <taxon>Pseudomonadota</taxon>
        <taxon>Alphaproteobacteria</taxon>
        <taxon>Sphingomonadales</taxon>
        <taxon>Sphingomonadaceae</taxon>
        <taxon>Novosphingobium</taxon>
    </lineage>
</organism>
<reference evidence="2 3" key="1">
    <citation type="submission" date="2023-07" db="EMBL/GenBank/DDBJ databases">
        <title>Sorghum-associated microbial communities from plants grown in Nebraska, USA.</title>
        <authorList>
            <person name="Schachtman D."/>
        </authorList>
    </citation>
    <scope>NUCLEOTIDE SEQUENCE [LARGE SCALE GENOMIC DNA]</scope>
    <source>
        <strain evidence="2 3">DS1027</strain>
    </source>
</reference>
<dbReference type="Proteomes" id="UP001184150">
    <property type="component" value="Unassembled WGS sequence"/>
</dbReference>
<gene>
    <name evidence="2" type="ORF">J2792_002665</name>
</gene>
<sequence length="102" mass="10349">MLAILASLVIAGAGVAALVAVAATWHGQLGAIRQLLADARALEQADALDLDRAFLARLIDSPLATAAPATPALPPLVRSTVRRPSPRPAAGVVTKATRRAAA</sequence>
<feature type="region of interest" description="Disordered" evidence="1">
    <location>
        <begin position="75"/>
        <end position="102"/>
    </location>
</feature>
<evidence type="ECO:0000313" key="3">
    <source>
        <dbReference type="Proteomes" id="UP001184150"/>
    </source>
</evidence>
<proteinExistence type="predicted"/>
<name>A0ABU1MNJ6_9SPHN</name>
<evidence type="ECO:0000256" key="1">
    <source>
        <dbReference type="SAM" id="MobiDB-lite"/>
    </source>
</evidence>
<comment type="caution">
    <text evidence="2">The sequence shown here is derived from an EMBL/GenBank/DDBJ whole genome shotgun (WGS) entry which is preliminary data.</text>
</comment>
<keyword evidence="3" id="KW-1185">Reference proteome</keyword>
<evidence type="ECO:0000313" key="2">
    <source>
        <dbReference type="EMBL" id="MDR6511789.1"/>
    </source>
</evidence>
<protein>
    <submittedName>
        <fullName evidence="2">Uncharacterized protein</fullName>
    </submittedName>
</protein>
<dbReference type="EMBL" id="JAVDRD010000006">
    <property type="protein sequence ID" value="MDR6511789.1"/>
    <property type="molecule type" value="Genomic_DNA"/>
</dbReference>